<dbReference type="Gene3D" id="1.10.437.20">
    <property type="entry name" value="dsDNA poxvirus"/>
    <property type="match status" value="1"/>
</dbReference>
<dbReference type="InterPro" id="IPR043018">
    <property type="entry name" value="Poxvirus_sf"/>
</dbReference>
<accession>A0A5C0PRS1</accession>
<proteinExistence type="predicted"/>
<dbReference type="Proteomes" id="UP000324875">
    <property type="component" value="Segment"/>
</dbReference>
<name>A0A5C0PRS1_9POXV</name>
<keyword evidence="1" id="KW-0675">Receptor</keyword>
<reference evidence="1 2" key="1">
    <citation type="journal article" date="2019" name="Transbound. Emerg. Dis.">
        <title>Extended sequencing of vaccine and wild-type capripoxvirus isolates provides insights into genes modulating virulence and host range.</title>
        <authorList>
            <person name="Biswas S."/>
            <person name="Noyce R.S."/>
            <person name="Babiuk L.A."/>
            <person name="Lung O."/>
            <person name="Bulach D.M."/>
            <person name="Bowden T.R."/>
            <person name="Boyle D.B."/>
            <person name="Babiuk S."/>
            <person name="Evans D.H."/>
        </authorList>
    </citation>
    <scope>NUCLEOTIDE SEQUENCE [LARGE SCALE GENOMIC DNA]</scope>
    <source>
        <strain evidence="1">Vietnam</strain>
    </source>
</reference>
<organism evidence="1 2">
    <name type="scientific">Goatpox virus</name>
    <dbReference type="NCBI Taxonomy" id="186805"/>
    <lineage>
        <taxon>Viruses</taxon>
        <taxon>Varidnaviria</taxon>
        <taxon>Bamfordvirae</taxon>
        <taxon>Nucleocytoviricota</taxon>
        <taxon>Pokkesviricetes</taxon>
        <taxon>Chitovirales</taxon>
        <taxon>Poxviridae</taxon>
        <taxon>Chordopoxvirinae</taxon>
        <taxon>Capripoxvirus</taxon>
        <taxon>Capripoxvirus goatpox</taxon>
    </lineage>
</organism>
<sequence>MLGDLDLLFTDILKLDDINGANERLSNFVKFVNINFNSKPLVLLGLLGAVSEFWGKKRLVLIV</sequence>
<protein>
    <submittedName>
        <fullName evidence="1">Toll/IL-receptor-like protein</fullName>
    </submittedName>
</protein>
<gene>
    <name evidence="1" type="ORF">GPX-Vietnam_136</name>
</gene>
<dbReference type="EMBL" id="MN072621">
    <property type="protein sequence ID" value="QEJ78985.1"/>
    <property type="molecule type" value="Genomic_DNA"/>
</dbReference>
<evidence type="ECO:0000313" key="2">
    <source>
        <dbReference type="Proteomes" id="UP000324875"/>
    </source>
</evidence>
<evidence type="ECO:0000313" key="1">
    <source>
        <dbReference type="EMBL" id="QEJ78985.1"/>
    </source>
</evidence>